<keyword evidence="1" id="KW-1133">Transmembrane helix</keyword>
<evidence type="ECO:0000313" key="4">
    <source>
        <dbReference type="EMBL" id="HAD1340692.1"/>
    </source>
</evidence>
<dbReference type="PATRIC" id="fig|59201.158.peg.4971"/>
<reference evidence="3" key="2">
    <citation type="journal article" date="2018" name="Genome Biol.">
        <title>SKESA: strategic k-mer extension for scrupulous assemblies.</title>
        <authorList>
            <person name="Souvorov A."/>
            <person name="Agarwala R."/>
            <person name="Lipman D.J."/>
        </authorList>
    </citation>
    <scope>NUCLEOTIDE SEQUENCE</scope>
    <source>
        <strain evidence="4">SSI_AA367</strain>
        <strain evidence="3">Tha16</strain>
    </source>
</reference>
<keyword evidence="1" id="KW-0472">Membrane</keyword>
<reference evidence="2 5" key="1">
    <citation type="journal article" date="2015" name="Genome Announc.">
        <title>Complete Genome Sequencing of a Multidrug-Resistant and Human-Invasive Salmonella enterica Serovar Typhimurium Strain of the Emerging Sequence Type 213 Genotype.</title>
        <authorList>
            <person name="Calva E."/>
            <person name="Silva C."/>
            <person name="Zaidi M.B."/>
            <person name="Sanchez-Flores A."/>
            <person name="Estrada K."/>
            <person name="Silva G.G."/>
            <person name="Soto-Jimenez L.M."/>
            <person name="Wiesner M."/>
            <person name="Fernandez-Mora M."/>
            <person name="Edwards R.A."/>
            <person name="Vinuesa P."/>
        </authorList>
    </citation>
    <scope>NUCLEOTIDE SEQUENCE [LARGE SCALE GENOMIC DNA]</scope>
    <source>
        <strain evidence="2 5">YU39</strain>
        <plasmid evidence="2 5">pYU39_89</plasmid>
    </source>
</reference>
<sequence>MPTLFRKEYPRRSRAIELLFLILFIVLLIPISSILVTVLVGKAFEPLVDLYIDIVCKPFGALHNKINPYKETDMATLTKEESFTKKQIAEAKILDNNGTYFINGSILPVYINENGDTYLIEEYEKGKPSEHLIKDLFADGVLVAVNPIGYN</sequence>
<dbReference type="EMBL" id="DAANKK010000019">
    <property type="protein sequence ID" value="HAD0245564.1"/>
    <property type="molecule type" value="Genomic_DNA"/>
</dbReference>
<name>A0A0F7JFC7_SALTM</name>
<dbReference type="Proteomes" id="UP000034636">
    <property type="component" value="Plasmid pYU39_89"/>
</dbReference>
<keyword evidence="1" id="KW-0812">Transmembrane</keyword>
<accession>A0A0F7JFC7</accession>
<geneLocation type="plasmid" evidence="2 5">
    <name>pYU39_89</name>
</geneLocation>
<dbReference type="InterPro" id="IPR025096">
    <property type="entry name" value="DUF4014"/>
</dbReference>
<feature type="transmembrane region" description="Helical" evidence="1">
    <location>
        <begin position="20"/>
        <end position="40"/>
    </location>
</feature>
<dbReference type="EMBL" id="CP011430">
    <property type="protein sequence ID" value="AKH10379.1"/>
    <property type="molecule type" value="Genomic_DNA"/>
</dbReference>
<proteinExistence type="predicted"/>
<evidence type="ECO:0000313" key="2">
    <source>
        <dbReference type="EMBL" id="AKH10379.1"/>
    </source>
</evidence>
<gene>
    <name evidence="3" type="ORF">G0M00_13155</name>
    <name evidence="4" type="ORF">G0N78_18315</name>
    <name evidence="2" type="ORF">SE14_05045</name>
</gene>
<protein>
    <submittedName>
        <fullName evidence="3">DUF4014 domain-containing protein</fullName>
    </submittedName>
</protein>
<dbReference type="EMBL" id="DAANTJ010000016">
    <property type="protein sequence ID" value="HAD1340692.1"/>
    <property type="molecule type" value="Genomic_DNA"/>
</dbReference>
<organism evidence="2 5">
    <name type="scientific">Salmonella typhimurium</name>
    <dbReference type="NCBI Taxonomy" id="90371"/>
    <lineage>
        <taxon>Bacteria</taxon>
        <taxon>Pseudomonadati</taxon>
        <taxon>Pseudomonadota</taxon>
        <taxon>Gammaproteobacteria</taxon>
        <taxon>Enterobacterales</taxon>
        <taxon>Enterobacteriaceae</taxon>
        <taxon>Salmonella</taxon>
    </lineage>
</organism>
<evidence type="ECO:0000313" key="5">
    <source>
        <dbReference type="Proteomes" id="UP000034636"/>
    </source>
</evidence>
<evidence type="ECO:0000313" key="3">
    <source>
        <dbReference type="EMBL" id="HAD0245564.1"/>
    </source>
</evidence>
<keyword evidence="2" id="KW-0614">Plasmid</keyword>
<reference evidence="3" key="3">
    <citation type="submission" date="2019-08" db="EMBL/GenBank/DDBJ databases">
        <authorList>
            <consortium name="NCBI Pathogen Detection Project"/>
        </authorList>
    </citation>
    <scope>NUCLEOTIDE SEQUENCE</scope>
    <source>
        <strain evidence="4">SSI_AA367</strain>
        <strain evidence="3">Tha16</strain>
    </source>
</reference>
<evidence type="ECO:0000256" key="1">
    <source>
        <dbReference type="SAM" id="Phobius"/>
    </source>
</evidence>
<dbReference type="AlphaFoldDB" id="A0A0F7JFC7"/>
<dbReference type="Pfam" id="PF13198">
    <property type="entry name" value="DUF4014"/>
    <property type="match status" value="1"/>
</dbReference>